<feature type="non-terminal residue" evidence="2">
    <location>
        <position position="1"/>
    </location>
</feature>
<accession>A0A699VLK2</accession>
<evidence type="ECO:0000313" key="2">
    <source>
        <dbReference type="EMBL" id="GFD35213.1"/>
    </source>
</evidence>
<feature type="region of interest" description="Disordered" evidence="1">
    <location>
        <begin position="1"/>
        <end position="40"/>
    </location>
</feature>
<proteinExistence type="predicted"/>
<name>A0A699VLK2_TANCI</name>
<evidence type="ECO:0000256" key="1">
    <source>
        <dbReference type="SAM" id="MobiDB-lite"/>
    </source>
</evidence>
<gene>
    <name evidence="2" type="ORF">Tci_907182</name>
</gene>
<protein>
    <submittedName>
        <fullName evidence="2">DNA-binding WRKY</fullName>
    </submittedName>
</protein>
<dbReference type="AlphaFoldDB" id="A0A699VLK2"/>
<feature type="compositionally biased region" description="Low complexity" evidence="1">
    <location>
        <begin position="1"/>
        <end position="12"/>
    </location>
</feature>
<comment type="caution">
    <text evidence="2">The sequence shown here is derived from an EMBL/GenBank/DDBJ whole genome shotgun (WGS) entry which is preliminary data.</text>
</comment>
<dbReference type="GO" id="GO:0003677">
    <property type="term" value="F:DNA binding"/>
    <property type="evidence" value="ECO:0007669"/>
    <property type="project" value="UniProtKB-KW"/>
</dbReference>
<keyword evidence="2" id="KW-0238">DNA-binding</keyword>
<sequence length="87" mass="9311">SESSEEVAVSRSNEIESEVISIPPDSKRQKKESAGVNDTVATKANYEPRVVVATTSPVNILKFKKGNGPNGLEIESPANAVLKRLTC</sequence>
<dbReference type="EMBL" id="BKCJ011456038">
    <property type="protein sequence ID" value="GFD35213.1"/>
    <property type="molecule type" value="Genomic_DNA"/>
</dbReference>
<organism evidence="2">
    <name type="scientific">Tanacetum cinerariifolium</name>
    <name type="common">Dalmatian daisy</name>
    <name type="synonym">Chrysanthemum cinerariifolium</name>
    <dbReference type="NCBI Taxonomy" id="118510"/>
    <lineage>
        <taxon>Eukaryota</taxon>
        <taxon>Viridiplantae</taxon>
        <taxon>Streptophyta</taxon>
        <taxon>Embryophyta</taxon>
        <taxon>Tracheophyta</taxon>
        <taxon>Spermatophyta</taxon>
        <taxon>Magnoliopsida</taxon>
        <taxon>eudicotyledons</taxon>
        <taxon>Gunneridae</taxon>
        <taxon>Pentapetalae</taxon>
        <taxon>asterids</taxon>
        <taxon>campanulids</taxon>
        <taxon>Asterales</taxon>
        <taxon>Asteraceae</taxon>
        <taxon>Asteroideae</taxon>
        <taxon>Anthemideae</taxon>
        <taxon>Anthemidinae</taxon>
        <taxon>Tanacetum</taxon>
    </lineage>
</organism>
<reference evidence="2" key="1">
    <citation type="journal article" date="2019" name="Sci. Rep.">
        <title>Draft genome of Tanacetum cinerariifolium, the natural source of mosquito coil.</title>
        <authorList>
            <person name="Yamashiro T."/>
            <person name="Shiraishi A."/>
            <person name="Satake H."/>
            <person name="Nakayama K."/>
        </authorList>
    </citation>
    <scope>NUCLEOTIDE SEQUENCE</scope>
</reference>